<feature type="region of interest" description="Disordered" evidence="2">
    <location>
        <begin position="517"/>
        <end position="577"/>
    </location>
</feature>
<sequence length="577" mass="61800">MGTASDISYDISGEDVVEVRATPATEAAVNLEAFKAAGSAKVAAKDWAGAIVEYEKCVTGYEACKETVSSDFEAERSAEKCALASLSNQALCALKLEDFEGAKAYCGAALKRLKEARVVDESAMAKCHFRKGQAFYGLGDARGAVDAFNDAIALEEKQLDKCAKDDAKKKAATIVSMKRELLKARRAAKEQAKTAASNMSGARGFLKAGARGTGDPKEERKQLIIEKIDCALSFVFSDKDTKGKDAETVIAGAGKGCDIPNFKVIAPNYDAMIDALVAARHAACAAKDLFGELALTFAEGFVAFLASAPEAEASPGRAKYYARCVDAMASYWQLRDELAEDTCDTSLLEPPMNIGDVAALECAAHAHMQLGRHAEARPFFEKFVECADAAGPLMAYHNLPDSFLLSRGMQKMDDKARRVSRWKHRAHSPRALFDARTALAAICAASHQKSAALDHNAAAFGHAADDEEKYTCHKNAAHLLRQAAENPDDPENPIPASSDDLQVAQHHDDEAAALEAKIKAKGDEPDTKTNKIGVAGDDDDESDVPGDDDAPEEFVGDDEELPPIDGVDAFDVPIDEQ</sequence>
<evidence type="ECO:0000313" key="3">
    <source>
        <dbReference type="EMBL" id="KAK7233912.1"/>
    </source>
</evidence>
<proteinExistence type="predicted"/>
<comment type="caution">
    <text evidence="3">The sequence shown here is derived from an EMBL/GenBank/DDBJ whole genome shotgun (WGS) entry which is preliminary data.</text>
</comment>
<feature type="repeat" description="TPR" evidence="1">
    <location>
        <begin position="125"/>
        <end position="158"/>
    </location>
</feature>
<dbReference type="Proteomes" id="UP001363151">
    <property type="component" value="Unassembled WGS sequence"/>
</dbReference>
<keyword evidence="4" id="KW-1185">Reference proteome</keyword>
<dbReference type="SMART" id="SM00028">
    <property type="entry name" value="TPR"/>
    <property type="match status" value="3"/>
</dbReference>
<dbReference type="PANTHER" id="PTHR46512">
    <property type="entry name" value="PEPTIDYLPROLYL ISOMERASE"/>
    <property type="match status" value="1"/>
</dbReference>
<dbReference type="Pfam" id="PF13181">
    <property type="entry name" value="TPR_8"/>
    <property type="match status" value="1"/>
</dbReference>
<dbReference type="Gene3D" id="1.25.40.10">
    <property type="entry name" value="Tetratricopeptide repeat domain"/>
    <property type="match status" value="1"/>
</dbReference>
<dbReference type="SUPFAM" id="SSF48452">
    <property type="entry name" value="TPR-like"/>
    <property type="match status" value="1"/>
</dbReference>
<name>A0ABR1FN50_AURAN</name>
<gene>
    <name evidence="3" type="ORF">SO694_001030108</name>
</gene>
<dbReference type="InterPro" id="IPR011990">
    <property type="entry name" value="TPR-like_helical_dom_sf"/>
</dbReference>
<evidence type="ECO:0000256" key="2">
    <source>
        <dbReference type="SAM" id="MobiDB-lite"/>
    </source>
</evidence>
<accession>A0ABR1FN50</accession>
<evidence type="ECO:0000313" key="4">
    <source>
        <dbReference type="Proteomes" id="UP001363151"/>
    </source>
</evidence>
<organism evidence="3 4">
    <name type="scientific">Aureococcus anophagefferens</name>
    <name type="common">Harmful bloom alga</name>
    <dbReference type="NCBI Taxonomy" id="44056"/>
    <lineage>
        <taxon>Eukaryota</taxon>
        <taxon>Sar</taxon>
        <taxon>Stramenopiles</taxon>
        <taxon>Ochrophyta</taxon>
        <taxon>Pelagophyceae</taxon>
        <taxon>Pelagomonadales</taxon>
        <taxon>Pelagomonadaceae</taxon>
        <taxon>Aureococcus</taxon>
    </lineage>
</organism>
<reference evidence="3 4" key="1">
    <citation type="submission" date="2024-03" db="EMBL/GenBank/DDBJ databases">
        <title>Aureococcus anophagefferens CCMP1851 and Kratosvirus quantuckense: Draft genome of a second virus-susceptible host strain in the model system.</title>
        <authorList>
            <person name="Chase E."/>
            <person name="Truchon A.R."/>
            <person name="Schepens W."/>
            <person name="Wilhelm S.W."/>
        </authorList>
    </citation>
    <scope>NUCLEOTIDE SEQUENCE [LARGE SCALE GENOMIC DNA]</scope>
    <source>
        <strain evidence="3 4">CCMP1851</strain>
    </source>
</reference>
<keyword evidence="1" id="KW-0802">TPR repeat</keyword>
<dbReference type="InterPro" id="IPR019734">
    <property type="entry name" value="TPR_rpt"/>
</dbReference>
<protein>
    <submittedName>
        <fullName evidence="3">Uncharacterized protein</fullName>
    </submittedName>
</protein>
<feature type="compositionally biased region" description="Basic and acidic residues" evidence="2">
    <location>
        <begin position="517"/>
        <end position="529"/>
    </location>
</feature>
<evidence type="ECO:0000256" key="1">
    <source>
        <dbReference type="PROSITE-ProRule" id="PRU00339"/>
    </source>
</evidence>
<feature type="compositionally biased region" description="Acidic residues" evidence="2">
    <location>
        <begin position="536"/>
        <end position="562"/>
    </location>
</feature>
<feature type="region of interest" description="Disordered" evidence="2">
    <location>
        <begin position="485"/>
        <end position="505"/>
    </location>
</feature>
<dbReference type="EMBL" id="JBBJCI010000354">
    <property type="protein sequence ID" value="KAK7233912.1"/>
    <property type="molecule type" value="Genomic_DNA"/>
</dbReference>
<dbReference type="InterPro" id="IPR050754">
    <property type="entry name" value="FKBP4/5/8-like"/>
</dbReference>
<dbReference type="PROSITE" id="PS50005">
    <property type="entry name" value="TPR"/>
    <property type="match status" value="1"/>
</dbReference>